<evidence type="ECO:0000259" key="4">
    <source>
        <dbReference type="PROSITE" id="PS50830"/>
    </source>
</evidence>
<dbReference type="Proteomes" id="UP001449225">
    <property type="component" value="Unassembled WGS sequence"/>
</dbReference>
<protein>
    <submittedName>
        <fullName evidence="5">Thermonuclease family protein</fullName>
    </submittedName>
</protein>
<sequence>MRILKRALPLWGAFFVVFSLPVYSQCGSDLALEPVTVAYVYDGDTVRLSDGRHVRLIGLNAPEVAKNGAGEPFSDAAAARLEALLQRGDVFLALGEEPQDHYQRWLGYLYVNQQLVAEQLIREGLAFHIALPPNVQFLDCLKQAERDAAKAARGLWRTSPWRDVTQLSQRDVGFKLVKGRVSLVKAVRAGWILELDGLLALKISRSIGDDLWVGGDINALEGKLVYVRGWVRPKRSSAPSHYLPWSMTLSHKSHILFSALGLVE</sequence>
<proteinExistence type="predicted"/>
<feature type="domain" description="TNase-like" evidence="4">
    <location>
        <begin position="31"/>
        <end position="158"/>
    </location>
</feature>
<keyword evidence="1" id="KW-0540">Nuclease</keyword>
<dbReference type="RefSeq" id="WP_342854472.1">
    <property type="nucleotide sequence ID" value="NZ_JBBMRA010000008.1"/>
</dbReference>
<keyword evidence="3" id="KW-0378">Hydrolase</keyword>
<name>A0ABU9TST8_9GAMM</name>
<evidence type="ECO:0000313" key="6">
    <source>
        <dbReference type="Proteomes" id="UP001449225"/>
    </source>
</evidence>
<dbReference type="PANTHER" id="PTHR12302:SF3">
    <property type="entry name" value="SERINE_THREONINE-PROTEIN KINASE 31"/>
    <property type="match status" value="1"/>
</dbReference>
<keyword evidence="2" id="KW-0255">Endonuclease</keyword>
<dbReference type="Gene3D" id="2.40.50.90">
    <property type="match status" value="1"/>
</dbReference>
<accession>A0ABU9TST8</accession>
<comment type="caution">
    <text evidence="5">The sequence shown here is derived from an EMBL/GenBank/DDBJ whole genome shotgun (WGS) entry which is preliminary data.</text>
</comment>
<evidence type="ECO:0000313" key="5">
    <source>
        <dbReference type="EMBL" id="MEM5536780.1"/>
    </source>
</evidence>
<dbReference type="PANTHER" id="PTHR12302">
    <property type="entry name" value="EBNA2 BINDING PROTEIN P100"/>
    <property type="match status" value="1"/>
</dbReference>
<keyword evidence="6" id="KW-1185">Reference proteome</keyword>
<dbReference type="InterPro" id="IPR016071">
    <property type="entry name" value="Staphylococal_nuclease_OB-fold"/>
</dbReference>
<dbReference type="Pfam" id="PF00565">
    <property type="entry name" value="SNase"/>
    <property type="match status" value="1"/>
</dbReference>
<dbReference type="SMART" id="SM00318">
    <property type="entry name" value="SNc"/>
    <property type="match status" value="1"/>
</dbReference>
<evidence type="ECO:0000256" key="1">
    <source>
        <dbReference type="ARBA" id="ARBA00022722"/>
    </source>
</evidence>
<dbReference type="InterPro" id="IPR035437">
    <property type="entry name" value="SNase_OB-fold_sf"/>
</dbReference>
<reference evidence="5 6" key="1">
    <citation type="submission" date="2024-03" db="EMBL/GenBank/DDBJ databases">
        <title>Community enrichment and isolation of bacterial strains for fucoidan degradation.</title>
        <authorList>
            <person name="Sichert A."/>
        </authorList>
    </citation>
    <scope>NUCLEOTIDE SEQUENCE [LARGE SCALE GENOMIC DNA]</scope>
    <source>
        <strain evidence="5 6">AS76</strain>
    </source>
</reference>
<dbReference type="PROSITE" id="PS50830">
    <property type="entry name" value="TNASE_3"/>
    <property type="match status" value="1"/>
</dbReference>
<dbReference type="EMBL" id="JBBMRA010000008">
    <property type="protein sequence ID" value="MEM5536780.1"/>
    <property type="molecule type" value="Genomic_DNA"/>
</dbReference>
<evidence type="ECO:0000256" key="2">
    <source>
        <dbReference type="ARBA" id="ARBA00022759"/>
    </source>
</evidence>
<dbReference type="SUPFAM" id="SSF50199">
    <property type="entry name" value="Staphylococcal nuclease"/>
    <property type="match status" value="1"/>
</dbReference>
<evidence type="ECO:0000256" key="3">
    <source>
        <dbReference type="ARBA" id="ARBA00022801"/>
    </source>
</evidence>
<gene>
    <name evidence="5" type="ORF">WNY58_10295</name>
</gene>
<organism evidence="5 6">
    <name type="scientific">Neptuniibacter pectenicola</name>
    <dbReference type="NCBI Taxonomy" id="1806669"/>
    <lineage>
        <taxon>Bacteria</taxon>
        <taxon>Pseudomonadati</taxon>
        <taxon>Pseudomonadota</taxon>
        <taxon>Gammaproteobacteria</taxon>
        <taxon>Oceanospirillales</taxon>
        <taxon>Oceanospirillaceae</taxon>
        <taxon>Neptuniibacter</taxon>
    </lineage>
</organism>